<protein>
    <submittedName>
        <fullName evidence="1">Shikimate dehydrogenase</fullName>
    </submittedName>
</protein>
<dbReference type="EMBL" id="CP081303">
    <property type="protein sequence ID" value="QZE15080.1"/>
    <property type="molecule type" value="Genomic_DNA"/>
</dbReference>
<keyword evidence="2" id="KW-1185">Reference proteome</keyword>
<sequence>MKKYGLLGFPLSHSFSKGYFTEKFETEKIDAGYQNFELPKAEQIIHELNNDTSIHGLNVTIPHKQSIMPLLDGISQEAQEIGAVNVVKVDHIGEDKFSLKGYNTDVHGFSESIKPLLQLHHKKALILGTGGASKAVFYGLKRIGIAPTYVSRKASEGILSYEQLSESIMKEHTVIVNATPLGTFPKDETCPDIPYHLITDQHLLFDLVYNPAETLFMKRGISQGAVVKNGLEMLHLQAEEAWTIWNR</sequence>
<evidence type="ECO:0000313" key="1">
    <source>
        <dbReference type="EMBL" id="QZE15080.1"/>
    </source>
</evidence>
<dbReference type="Proteomes" id="UP000826212">
    <property type="component" value="Chromosome"/>
</dbReference>
<accession>A0AC61NP72</accession>
<name>A0AC61NP72_9BACT</name>
<proteinExistence type="predicted"/>
<organism evidence="1 2">
    <name type="scientific">Halosquirtibacter laminarini</name>
    <dbReference type="NCBI Taxonomy" id="3374600"/>
    <lineage>
        <taxon>Bacteria</taxon>
        <taxon>Pseudomonadati</taxon>
        <taxon>Bacteroidota</taxon>
        <taxon>Bacteroidia</taxon>
        <taxon>Marinilabiliales</taxon>
        <taxon>Prolixibacteraceae</taxon>
        <taxon>Halosquirtibacter</taxon>
    </lineage>
</organism>
<reference evidence="1" key="1">
    <citation type="submission" date="2021-08" db="EMBL/GenBank/DDBJ databases">
        <title>Novel anaerobic bacterium isolated from sea squirt in East Sea, Republic of Korea.</title>
        <authorList>
            <person name="Nguyen T.H."/>
            <person name="Li Z."/>
            <person name="Lee Y.-J."/>
            <person name="Ko J."/>
            <person name="Kim S.-G."/>
        </authorList>
    </citation>
    <scope>NUCLEOTIDE SEQUENCE</scope>
    <source>
        <strain evidence="1">KCTC 25031</strain>
    </source>
</reference>
<gene>
    <name evidence="1" type="ORF">K4L44_04430</name>
</gene>
<evidence type="ECO:0000313" key="2">
    <source>
        <dbReference type="Proteomes" id="UP000826212"/>
    </source>
</evidence>